<reference evidence="4 5" key="1">
    <citation type="submission" date="2020-05" db="EMBL/GenBank/DDBJ databases">
        <title>Complete genome sequence of Gemmatimonas greenlandica TET16.</title>
        <authorList>
            <person name="Zeng Y."/>
        </authorList>
    </citation>
    <scope>NUCLEOTIDE SEQUENCE [LARGE SCALE GENOMIC DNA]</scope>
    <source>
        <strain evidence="4 5">TET16</strain>
    </source>
</reference>
<dbReference type="RefSeq" id="WP_171227110.1">
    <property type="nucleotide sequence ID" value="NZ_CP053085.1"/>
</dbReference>
<dbReference type="PROSITE" id="PS50297">
    <property type="entry name" value="ANK_REP_REGION"/>
    <property type="match status" value="1"/>
</dbReference>
<dbReference type="Proteomes" id="UP000500938">
    <property type="component" value="Chromosome"/>
</dbReference>
<gene>
    <name evidence="4" type="ORF">HKW67_20200</name>
</gene>
<dbReference type="InterPro" id="IPR002110">
    <property type="entry name" value="Ankyrin_rpt"/>
</dbReference>
<dbReference type="Gene3D" id="1.25.40.20">
    <property type="entry name" value="Ankyrin repeat-containing domain"/>
    <property type="match status" value="3"/>
</dbReference>
<proteinExistence type="predicted"/>
<dbReference type="SMART" id="SM00248">
    <property type="entry name" value="ANK"/>
    <property type="match status" value="5"/>
</dbReference>
<dbReference type="PANTHER" id="PTHR24198:SF165">
    <property type="entry name" value="ANKYRIN REPEAT-CONTAINING PROTEIN-RELATED"/>
    <property type="match status" value="1"/>
</dbReference>
<organism evidence="4 5">
    <name type="scientific">Gemmatimonas groenlandica</name>
    <dbReference type="NCBI Taxonomy" id="2732249"/>
    <lineage>
        <taxon>Bacteria</taxon>
        <taxon>Pseudomonadati</taxon>
        <taxon>Gemmatimonadota</taxon>
        <taxon>Gemmatimonadia</taxon>
        <taxon>Gemmatimonadales</taxon>
        <taxon>Gemmatimonadaceae</taxon>
        <taxon>Gemmatimonas</taxon>
    </lineage>
</organism>
<evidence type="ECO:0000313" key="4">
    <source>
        <dbReference type="EMBL" id="QJR37675.1"/>
    </source>
</evidence>
<dbReference type="SUPFAM" id="SSF48403">
    <property type="entry name" value="Ankyrin repeat"/>
    <property type="match status" value="1"/>
</dbReference>
<keyword evidence="2 3" id="KW-0040">ANK repeat</keyword>
<evidence type="ECO:0000256" key="3">
    <source>
        <dbReference type="PROSITE-ProRule" id="PRU00023"/>
    </source>
</evidence>
<name>A0A6M4IU04_9BACT</name>
<evidence type="ECO:0000256" key="1">
    <source>
        <dbReference type="ARBA" id="ARBA00022737"/>
    </source>
</evidence>
<dbReference type="AlphaFoldDB" id="A0A6M4IU04"/>
<evidence type="ECO:0000256" key="2">
    <source>
        <dbReference type="ARBA" id="ARBA00023043"/>
    </source>
</evidence>
<feature type="repeat" description="ANK" evidence="3">
    <location>
        <begin position="134"/>
        <end position="163"/>
    </location>
</feature>
<dbReference type="Pfam" id="PF00023">
    <property type="entry name" value="Ank"/>
    <property type="match status" value="1"/>
</dbReference>
<dbReference type="Pfam" id="PF13637">
    <property type="entry name" value="Ank_4"/>
    <property type="match status" value="1"/>
</dbReference>
<keyword evidence="5" id="KW-1185">Reference proteome</keyword>
<dbReference type="PROSITE" id="PS50088">
    <property type="entry name" value="ANK_REPEAT"/>
    <property type="match status" value="1"/>
</dbReference>
<dbReference type="PANTHER" id="PTHR24198">
    <property type="entry name" value="ANKYRIN REPEAT AND PROTEIN KINASE DOMAIN-CONTAINING PROTEIN"/>
    <property type="match status" value="1"/>
</dbReference>
<dbReference type="KEGG" id="ggr:HKW67_20200"/>
<evidence type="ECO:0000313" key="5">
    <source>
        <dbReference type="Proteomes" id="UP000500938"/>
    </source>
</evidence>
<sequence>MTTQQPLSPMQQMHDAMQRCDADAVRSLFAQHAEFRPMINAPAFPFDAPAIVANANNLAMLEVLLEFGADPNARSAWWAGPFHALHVATGAAAERLLAAGAIPDACAAAHLDDADLLASMIGADPACVHERGGDGQTPLHFARSRGVIDLLLRAGADIDARDVDHRATPAEWMLDRSRDAGRYALAQYLVERGAHADIFMTAALGLTDRAVALLQARPSLLSEQTARGAYAEMPPSSFHMYFWTIGSNRSPLEVAAQFGHDDTLTAMRSFATPVQLLRFACRRTDVEAARALVREHPHVVASLDARDHRAIADAAWDGDAPAVALMLELGFDPATPGHDSGTALHCAAWRGSAETVAVLLGTPAGLALIAQRDAHHQGTPLGWCRHGAEHGPRDGNFASVERLLLECGAEE</sequence>
<keyword evidence="1" id="KW-0677">Repeat</keyword>
<dbReference type="InterPro" id="IPR036770">
    <property type="entry name" value="Ankyrin_rpt-contain_sf"/>
</dbReference>
<accession>A0A6M4IU04</accession>
<protein>
    <submittedName>
        <fullName evidence="4">Uncharacterized protein</fullName>
    </submittedName>
</protein>
<dbReference type="EMBL" id="CP053085">
    <property type="protein sequence ID" value="QJR37675.1"/>
    <property type="molecule type" value="Genomic_DNA"/>
</dbReference>